<accession>A0A3P8HV04</accession>
<keyword evidence="2" id="KW-1185">Reference proteome</keyword>
<organism evidence="1 2">
    <name type="scientific">Schistosoma margrebowiei</name>
    <dbReference type="NCBI Taxonomy" id="48269"/>
    <lineage>
        <taxon>Eukaryota</taxon>
        <taxon>Metazoa</taxon>
        <taxon>Spiralia</taxon>
        <taxon>Lophotrochozoa</taxon>
        <taxon>Platyhelminthes</taxon>
        <taxon>Trematoda</taxon>
        <taxon>Digenea</taxon>
        <taxon>Strigeidida</taxon>
        <taxon>Schistosomatoidea</taxon>
        <taxon>Schistosomatidae</taxon>
        <taxon>Schistosoma</taxon>
    </lineage>
</organism>
<name>A0A3P8HV04_9TREM</name>
<sequence length="61" mass="7000">MRSLVETFGSCIGRENEFDIGASDTHLESDFDKSCLSFILRNFSLKVELHKPSCEHDWLAH</sequence>
<evidence type="ECO:0000313" key="2">
    <source>
        <dbReference type="Proteomes" id="UP000277204"/>
    </source>
</evidence>
<dbReference type="Proteomes" id="UP000277204">
    <property type="component" value="Unassembled WGS sequence"/>
</dbReference>
<dbReference type="AlphaFoldDB" id="A0A3P8HV04"/>
<dbReference type="EMBL" id="UZAI01019690">
    <property type="protein sequence ID" value="VDP47086.1"/>
    <property type="molecule type" value="Genomic_DNA"/>
</dbReference>
<gene>
    <name evidence="1" type="ORF">SMRZ_LOCUS23405</name>
</gene>
<protein>
    <submittedName>
        <fullName evidence="1">Uncharacterized protein</fullName>
    </submittedName>
</protein>
<evidence type="ECO:0000313" key="1">
    <source>
        <dbReference type="EMBL" id="VDP47086.1"/>
    </source>
</evidence>
<reference evidence="1 2" key="1">
    <citation type="submission" date="2018-11" db="EMBL/GenBank/DDBJ databases">
        <authorList>
            <consortium name="Pathogen Informatics"/>
        </authorList>
    </citation>
    <scope>NUCLEOTIDE SEQUENCE [LARGE SCALE GENOMIC DNA]</scope>
    <source>
        <strain evidence="1 2">Zambia</strain>
    </source>
</reference>
<proteinExistence type="predicted"/>